<evidence type="ECO:0000259" key="1">
    <source>
        <dbReference type="Pfam" id="PF13456"/>
    </source>
</evidence>
<feature type="domain" description="RNase H type-1" evidence="1">
    <location>
        <begin position="61"/>
        <end position="139"/>
    </location>
</feature>
<protein>
    <recommendedName>
        <fullName evidence="1">RNase H type-1 domain-containing protein</fullName>
    </recommendedName>
</protein>
<dbReference type="GO" id="GO:0003676">
    <property type="term" value="F:nucleic acid binding"/>
    <property type="evidence" value="ECO:0007669"/>
    <property type="project" value="InterPro"/>
</dbReference>
<dbReference type="CDD" id="cd06222">
    <property type="entry name" value="RNase_H_like"/>
    <property type="match status" value="1"/>
</dbReference>
<reference evidence="2 3" key="1">
    <citation type="submission" date="2024-01" db="EMBL/GenBank/DDBJ databases">
        <title>Genome assemblies of Stephania.</title>
        <authorList>
            <person name="Yang L."/>
        </authorList>
    </citation>
    <scope>NUCLEOTIDE SEQUENCE [LARGE SCALE GENOMIC DNA]</scope>
    <source>
        <strain evidence="2">QJT</strain>
        <tissue evidence="2">Leaf</tissue>
    </source>
</reference>
<evidence type="ECO:0000313" key="3">
    <source>
        <dbReference type="Proteomes" id="UP001417504"/>
    </source>
</evidence>
<dbReference type="GO" id="GO:0004523">
    <property type="term" value="F:RNA-DNA hybrid ribonuclease activity"/>
    <property type="evidence" value="ECO:0007669"/>
    <property type="project" value="InterPro"/>
</dbReference>
<keyword evidence="3" id="KW-1185">Reference proteome</keyword>
<dbReference type="SUPFAM" id="SSF53098">
    <property type="entry name" value="Ribonuclease H-like"/>
    <property type="match status" value="1"/>
</dbReference>
<proteinExistence type="predicted"/>
<dbReference type="Proteomes" id="UP001417504">
    <property type="component" value="Unassembled WGS sequence"/>
</dbReference>
<name>A0AAP0PT09_9MAGN</name>
<dbReference type="InterPro" id="IPR052929">
    <property type="entry name" value="RNase_H-like_EbsB-rel"/>
</dbReference>
<sequence>MNESLMEEDLMRLTGKLLLCTCTSFSPSIYQVWSVVIFVKSQIPLSLQKWIPIEFGCLKLNVDASVTPYSSRVGLGGIIRNHEGSFYGDFTMCMEGTFSPEVVELLAIREGLNAVAQAHLQIDIVKKDAATKVMCLKNSQFNCFVGLIV</sequence>
<dbReference type="PANTHER" id="PTHR47074:SF11">
    <property type="entry name" value="REVERSE TRANSCRIPTASE-LIKE PROTEIN"/>
    <property type="match status" value="1"/>
</dbReference>
<dbReference type="InterPro" id="IPR012337">
    <property type="entry name" value="RNaseH-like_sf"/>
</dbReference>
<dbReference type="InterPro" id="IPR044730">
    <property type="entry name" value="RNase_H-like_dom_plant"/>
</dbReference>
<evidence type="ECO:0000313" key="2">
    <source>
        <dbReference type="EMBL" id="KAK9155453.1"/>
    </source>
</evidence>
<comment type="caution">
    <text evidence="2">The sequence shown here is derived from an EMBL/GenBank/DDBJ whole genome shotgun (WGS) entry which is preliminary data.</text>
</comment>
<dbReference type="Pfam" id="PF13456">
    <property type="entry name" value="RVT_3"/>
    <property type="match status" value="1"/>
</dbReference>
<dbReference type="InterPro" id="IPR002156">
    <property type="entry name" value="RNaseH_domain"/>
</dbReference>
<accession>A0AAP0PT09</accession>
<dbReference type="EMBL" id="JBBNAE010000001">
    <property type="protein sequence ID" value="KAK9155453.1"/>
    <property type="molecule type" value="Genomic_DNA"/>
</dbReference>
<dbReference type="PANTHER" id="PTHR47074">
    <property type="entry name" value="BNAC02G40300D PROTEIN"/>
    <property type="match status" value="1"/>
</dbReference>
<gene>
    <name evidence="2" type="ORF">Sjap_002933</name>
</gene>
<organism evidence="2 3">
    <name type="scientific">Stephania japonica</name>
    <dbReference type="NCBI Taxonomy" id="461633"/>
    <lineage>
        <taxon>Eukaryota</taxon>
        <taxon>Viridiplantae</taxon>
        <taxon>Streptophyta</taxon>
        <taxon>Embryophyta</taxon>
        <taxon>Tracheophyta</taxon>
        <taxon>Spermatophyta</taxon>
        <taxon>Magnoliopsida</taxon>
        <taxon>Ranunculales</taxon>
        <taxon>Menispermaceae</taxon>
        <taxon>Menispermoideae</taxon>
        <taxon>Cissampelideae</taxon>
        <taxon>Stephania</taxon>
    </lineage>
</organism>
<dbReference type="AlphaFoldDB" id="A0AAP0PT09"/>